<gene>
    <name evidence="4" type="ORF">CcCBS67573_g00217</name>
</gene>
<reference evidence="4 5" key="1">
    <citation type="journal article" date="2019" name="Sci. Rep.">
        <title>Comparative genomics of chytrid fungi reveal insights into the obligate biotrophic and pathogenic lifestyle of Synchytrium endobioticum.</title>
        <authorList>
            <person name="van de Vossenberg B.T.L.H."/>
            <person name="Warris S."/>
            <person name="Nguyen H.D.T."/>
            <person name="van Gent-Pelzer M.P.E."/>
            <person name="Joly D.L."/>
            <person name="van de Geest H.C."/>
            <person name="Bonants P.J.M."/>
            <person name="Smith D.S."/>
            <person name="Levesque C.A."/>
            <person name="van der Lee T.A.J."/>
        </authorList>
    </citation>
    <scope>NUCLEOTIDE SEQUENCE [LARGE SCALE GENOMIC DNA]</scope>
    <source>
        <strain evidence="4 5">CBS 675.73</strain>
    </source>
</reference>
<evidence type="ECO:0000313" key="5">
    <source>
        <dbReference type="Proteomes" id="UP000320333"/>
    </source>
</evidence>
<dbReference type="EMBL" id="QEAP01000003">
    <property type="protein sequence ID" value="TPX78516.1"/>
    <property type="molecule type" value="Genomic_DNA"/>
</dbReference>
<dbReference type="GO" id="GO:0032366">
    <property type="term" value="P:intracellular sterol transport"/>
    <property type="evidence" value="ECO:0007669"/>
    <property type="project" value="TreeGrafter"/>
</dbReference>
<feature type="region of interest" description="Disordered" evidence="1">
    <location>
        <begin position="1"/>
        <end position="56"/>
    </location>
</feature>
<dbReference type="GO" id="GO:0140268">
    <property type="term" value="C:endoplasmic reticulum-plasma membrane contact site"/>
    <property type="evidence" value="ECO:0007669"/>
    <property type="project" value="TreeGrafter"/>
</dbReference>
<name>A0A507FTV6_9FUNG</name>
<dbReference type="STRING" id="246404.A0A507FTV6"/>
<keyword evidence="5" id="KW-1185">Reference proteome</keyword>
<dbReference type="PANTHER" id="PTHR23319">
    <property type="entry name" value="GRAM DOMAIN CONTAINING 1B, ISOFORM E"/>
    <property type="match status" value="1"/>
</dbReference>
<keyword evidence="2" id="KW-0472">Membrane</keyword>
<evidence type="ECO:0000256" key="1">
    <source>
        <dbReference type="SAM" id="MobiDB-lite"/>
    </source>
</evidence>
<sequence length="761" mass="82415">MSHIAHRAPVTAPNRKHRTPNSNQVVDTSPSMQSNIHAENRLRPGSAPTQTLKSVGNMSNSSLAETVHGGHTTVGGLDEVSLSLDNNTDDPLALSARMGRSRSASHETTDSNSSQPSSNASNQRSAQFSQTFLGQAFCTTKDSDSVRSSSSKKMIKLFPEISPDEAALNVYNCAIEKDILWQGKLYSTTNYLCFHSIVFGKTERLVVKWLDIISIEKKMTASVFPNAIKVTTLEGKHTFASFLYRDTAHAEISAHWKSVKAHARTDHGTAYRHSTTFYRREGGYTTEEPLPTPTEMKKQSAKSSSAINIGANENVVPLLVSSMFSSADLIRRPRTVSDAEHLLSVSKAAQAGRQRAATIHSPSKMAPTDKPAPGAVESPTETSRTSAKLDGLVTSPSQSTFSCISNLESKVTVPPDSGVLCKERQEVVFSHEDYMVLNFRGSTIQKVGSANVNVSFTQRLCWTYEAPHSFRLKIHSKPDADTPPDMVRAITTRNHLFANALCVALSGVQTPSPVPEVKAATRTSSLPTTPTPVVASAEETENVLFSSKFWISSANALIIEPTITVGKMLGVLVPINESGKAPTTTTTTTTTSTHATNESTPNEPASSSSSLLHTVSSLITNPTSINTKMLGLAMLAVMFGLSLTVLNIVWMAELSDRLERTLDAVRVARERSAVPVIPVIPVAKAVVAADEEEPVEVVEETMAEIRKRLVEHSESLMDALPMSLAKSLDSMEKMKETLVKLRHELITGHPKYGGGVQKSDE</sequence>
<evidence type="ECO:0000256" key="2">
    <source>
        <dbReference type="SAM" id="Phobius"/>
    </source>
</evidence>
<feature type="compositionally biased region" description="Polar residues" evidence="1">
    <location>
        <begin position="20"/>
        <end position="37"/>
    </location>
</feature>
<feature type="compositionally biased region" description="Polar residues" evidence="1">
    <location>
        <begin position="594"/>
        <end position="605"/>
    </location>
</feature>
<feature type="region of interest" description="Disordered" evidence="1">
    <location>
        <begin position="282"/>
        <end position="304"/>
    </location>
</feature>
<dbReference type="OrthoDB" id="2162691at2759"/>
<dbReference type="Pfam" id="PF02893">
    <property type="entry name" value="GRAM"/>
    <property type="match status" value="1"/>
</dbReference>
<organism evidence="4 5">
    <name type="scientific">Chytriomyces confervae</name>
    <dbReference type="NCBI Taxonomy" id="246404"/>
    <lineage>
        <taxon>Eukaryota</taxon>
        <taxon>Fungi</taxon>
        <taxon>Fungi incertae sedis</taxon>
        <taxon>Chytridiomycota</taxon>
        <taxon>Chytridiomycota incertae sedis</taxon>
        <taxon>Chytridiomycetes</taxon>
        <taxon>Chytridiales</taxon>
        <taxon>Chytriomycetaceae</taxon>
        <taxon>Chytriomyces</taxon>
    </lineage>
</organism>
<dbReference type="GO" id="GO:0005886">
    <property type="term" value="C:plasma membrane"/>
    <property type="evidence" value="ECO:0007669"/>
    <property type="project" value="TreeGrafter"/>
</dbReference>
<protein>
    <recommendedName>
        <fullName evidence="3">GRAM domain-containing protein</fullName>
    </recommendedName>
</protein>
<feature type="transmembrane region" description="Helical" evidence="2">
    <location>
        <begin position="629"/>
        <end position="650"/>
    </location>
</feature>
<proteinExistence type="predicted"/>
<feature type="region of interest" description="Disordered" evidence="1">
    <location>
        <begin position="88"/>
        <end position="125"/>
    </location>
</feature>
<accession>A0A507FTV6</accession>
<keyword evidence="2" id="KW-0812">Transmembrane</keyword>
<comment type="caution">
    <text evidence="4">The sequence shown here is derived from an EMBL/GenBank/DDBJ whole genome shotgun (WGS) entry which is preliminary data.</text>
</comment>
<feature type="compositionally biased region" description="Low complexity" evidence="1">
    <location>
        <begin position="583"/>
        <end position="593"/>
    </location>
</feature>
<dbReference type="Proteomes" id="UP000320333">
    <property type="component" value="Unassembled WGS sequence"/>
</dbReference>
<feature type="compositionally biased region" description="Polar residues" evidence="1">
    <location>
        <begin position="47"/>
        <end position="56"/>
    </location>
</feature>
<feature type="compositionally biased region" description="Low complexity" evidence="1">
    <location>
        <begin position="111"/>
        <end position="125"/>
    </location>
</feature>
<dbReference type="InterPro" id="IPR004182">
    <property type="entry name" value="GRAM"/>
</dbReference>
<dbReference type="Gene3D" id="2.30.29.30">
    <property type="entry name" value="Pleckstrin-homology domain (PH domain)/Phosphotyrosine-binding domain (PTB)"/>
    <property type="match status" value="1"/>
</dbReference>
<dbReference type="GO" id="GO:0005789">
    <property type="term" value="C:endoplasmic reticulum membrane"/>
    <property type="evidence" value="ECO:0007669"/>
    <property type="project" value="TreeGrafter"/>
</dbReference>
<dbReference type="GO" id="GO:0120015">
    <property type="term" value="F:sterol transfer activity"/>
    <property type="evidence" value="ECO:0007669"/>
    <property type="project" value="TreeGrafter"/>
</dbReference>
<keyword evidence="2" id="KW-1133">Transmembrane helix</keyword>
<feature type="region of interest" description="Disordered" evidence="1">
    <location>
        <begin position="349"/>
        <end position="390"/>
    </location>
</feature>
<dbReference type="InterPro" id="IPR011993">
    <property type="entry name" value="PH-like_dom_sf"/>
</dbReference>
<dbReference type="CDD" id="cd13220">
    <property type="entry name" value="PH-GRAM_GRAMDC"/>
    <property type="match status" value="1"/>
</dbReference>
<feature type="domain" description="GRAM" evidence="3">
    <location>
        <begin position="152"/>
        <end position="219"/>
    </location>
</feature>
<dbReference type="GO" id="GO:0032934">
    <property type="term" value="F:sterol binding"/>
    <property type="evidence" value="ECO:0007669"/>
    <property type="project" value="TreeGrafter"/>
</dbReference>
<dbReference type="SMART" id="SM00568">
    <property type="entry name" value="GRAM"/>
    <property type="match status" value="1"/>
</dbReference>
<evidence type="ECO:0000313" key="4">
    <source>
        <dbReference type="EMBL" id="TPX78516.1"/>
    </source>
</evidence>
<dbReference type="AlphaFoldDB" id="A0A507FTV6"/>
<dbReference type="InterPro" id="IPR051482">
    <property type="entry name" value="Cholesterol_transport"/>
</dbReference>
<evidence type="ECO:0000259" key="3">
    <source>
        <dbReference type="SMART" id="SM00568"/>
    </source>
</evidence>
<feature type="region of interest" description="Disordered" evidence="1">
    <location>
        <begin position="577"/>
        <end position="609"/>
    </location>
</feature>
<dbReference type="PANTHER" id="PTHR23319:SF4">
    <property type="entry name" value="GRAM DOMAIN CONTAINING 1B, ISOFORM E"/>
    <property type="match status" value="1"/>
</dbReference>